<dbReference type="KEGG" id="lgo:JCM16774_2163"/>
<dbReference type="GO" id="GO:0005886">
    <property type="term" value="C:plasma membrane"/>
    <property type="evidence" value="ECO:0007669"/>
    <property type="project" value="UniProtKB-SubCell"/>
</dbReference>
<dbReference type="STRING" id="714315.GCA_000516535_02158"/>
<evidence type="ECO:0000256" key="10">
    <source>
        <dbReference type="HAMAP-Rule" id="MF_00330"/>
    </source>
</evidence>
<keyword evidence="4 10" id="KW-0169">Cobalamin biosynthesis</keyword>
<dbReference type="UniPathway" id="UPA00148"/>
<evidence type="ECO:0000256" key="8">
    <source>
        <dbReference type="ARBA" id="ARBA00023136"/>
    </source>
</evidence>
<comment type="pathway">
    <text evidence="10">Cofactor biosynthesis; adenosylcobalamin biosynthesis.</text>
</comment>
<gene>
    <name evidence="10" type="primary">cbiN</name>
    <name evidence="11" type="ORF">JCM16774_2163</name>
</gene>
<keyword evidence="2 10" id="KW-0813">Transport</keyword>
<reference evidence="11 12" key="1">
    <citation type="submission" date="2019-07" db="EMBL/GenBank/DDBJ databases">
        <title>Complete Genome Sequence of Leptotrichia goodfellowii Strain JCM 16774.</title>
        <authorList>
            <person name="Watanabe S."/>
            <person name="Cui L."/>
        </authorList>
    </citation>
    <scope>NUCLEOTIDE SEQUENCE [LARGE SCALE GENOMIC DNA]</scope>
    <source>
        <strain evidence="11 12">JCM16774</strain>
    </source>
</reference>
<dbReference type="AlphaFoldDB" id="A0A510JD99"/>
<comment type="subunit">
    <text evidence="10">Forms an energy-coupling factor (ECF) transporter complex composed of an ATP-binding protein (A component, CbiO), a transmembrane protein (T component, CbiQ) and 2 possible substrate-capture proteins (S components, CbiM and CbiN) of unknown stoichimetry.</text>
</comment>
<organism evidence="11 12">
    <name type="scientific">Pseudoleptotrichia goodfellowii</name>
    <dbReference type="NCBI Taxonomy" id="157692"/>
    <lineage>
        <taxon>Bacteria</taxon>
        <taxon>Fusobacteriati</taxon>
        <taxon>Fusobacteriota</taxon>
        <taxon>Fusobacteriia</taxon>
        <taxon>Fusobacteriales</taxon>
        <taxon>Leptotrichiaceae</taxon>
        <taxon>Pseudoleptotrichia</taxon>
    </lineage>
</organism>
<comment type="similarity">
    <text evidence="10">Belongs to the CbiN family.</text>
</comment>
<keyword evidence="3 10" id="KW-1003">Cell membrane</keyword>
<keyword evidence="8 10" id="KW-0472">Membrane</keyword>
<dbReference type="Pfam" id="PF02553">
    <property type="entry name" value="CbiN"/>
    <property type="match status" value="1"/>
</dbReference>
<comment type="subcellular location">
    <subcellularLocation>
        <location evidence="10">Cell membrane</location>
        <topology evidence="10">Multi-pass membrane protein</topology>
    </subcellularLocation>
</comment>
<dbReference type="NCBIfam" id="NF002780">
    <property type="entry name" value="PRK02898.1"/>
    <property type="match status" value="1"/>
</dbReference>
<name>A0A510JD99_9FUSO</name>
<dbReference type="PANTHER" id="PTHR38662:SF1">
    <property type="entry name" value="COBALT TRANSPORT PROTEIN CBIN"/>
    <property type="match status" value="1"/>
</dbReference>
<evidence type="ECO:0000256" key="1">
    <source>
        <dbReference type="ARBA" id="ARBA00022426"/>
    </source>
</evidence>
<evidence type="ECO:0000256" key="4">
    <source>
        <dbReference type="ARBA" id="ARBA00022573"/>
    </source>
</evidence>
<keyword evidence="9 10" id="KW-0170">Cobalt</keyword>
<keyword evidence="6 10" id="KW-1133">Transmembrane helix</keyword>
<accession>A0A510JD99</accession>
<dbReference type="Proteomes" id="UP000321606">
    <property type="component" value="Chromosome"/>
</dbReference>
<proteinExistence type="inferred from homology"/>
<keyword evidence="5 10" id="KW-0812">Transmembrane</keyword>
<evidence type="ECO:0000256" key="5">
    <source>
        <dbReference type="ARBA" id="ARBA00022692"/>
    </source>
</evidence>
<feature type="transmembrane region" description="Helical" evidence="10">
    <location>
        <begin position="71"/>
        <end position="91"/>
    </location>
</feature>
<dbReference type="GO" id="GO:0009236">
    <property type="term" value="P:cobalamin biosynthetic process"/>
    <property type="evidence" value="ECO:0007669"/>
    <property type="project" value="UniProtKB-UniRule"/>
</dbReference>
<sequence length="100" mass="10885">MAENKDKNVFKKNIILVVIILLIGAVPLFTVKADFGGSDDKGEEIIGEINPDYKPWASSLIEELPSETESLLFALQAAIGAGVIGYVLGYFKGERKNADR</sequence>
<evidence type="ECO:0000256" key="9">
    <source>
        <dbReference type="ARBA" id="ARBA00023285"/>
    </source>
</evidence>
<dbReference type="PANTHER" id="PTHR38662">
    <property type="entry name" value="COBALT TRANSPORT PROTEIN CBIN"/>
    <property type="match status" value="1"/>
</dbReference>
<evidence type="ECO:0000256" key="3">
    <source>
        <dbReference type="ARBA" id="ARBA00022475"/>
    </source>
</evidence>
<evidence type="ECO:0000256" key="6">
    <source>
        <dbReference type="ARBA" id="ARBA00022989"/>
    </source>
</evidence>
<dbReference type="HAMAP" id="MF_00330">
    <property type="entry name" value="CbiN"/>
    <property type="match status" value="1"/>
</dbReference>
<dbReference type="InterPro" id="IPR003705">
    <property type="entry name" value="CbiN"/>
</dbReference>
<keyword evidence="7 10" id="KW-0406">Ion transport</keyword>
<evidence type="ECO:0000256" key="2">
    <source>
        <dbReference type="ARBA" id="ARBA00022448"/>
    </source>
</evidence>
<protein>
    <recommendedName>
        <fullName evidence="10">Cobalt transport protein CbiN</fullName>
    </recommendedName>
    <alternativeName>
        <fullName evidence="10">Energy-coupling factor transporter probable substrate-capture protein CbiN</fullName>
        <shortName evidence="10">ECF transporter S component CbiN</shortName>
    </alternativeName>
</protein>
<dbReference type="RefSeq" id="WP_026738295.1">
    <property type="nucleotide sequence ID" value="NZ_AP019822.1"/>
</dbReference>
<dbReference type="OrthoDB" id="1551318at2"/>
<comment type="function">
    <text evidence="10">Part of the energy-coupling factor (ECF) transporter complex CbiMNOQ involved in cobalt import.</text>
</comment>
<dbReference type="GO" id="GO:0015087">
    <property type="term" value="F:cobalt ion transmembrane transporter activity"/>
    <property type="evidence" value="ECO:0007669"/>
    <property type="project" value="UniProtKB-UniRule"/>
</dbReference>
<feature type="transmembrane region" description="Helical" evidence="10">
    <location>
        <begin position="12"/>
        <end position="31"/>
    </location>
</feature>
<keyword evidence="1 10" id="KW-0171">Cobalt transport</keyword>
<dbReference type="EMBL" id="AP019822">
    <property type="protein sequence ID" value="BBM37204.1"/>
    <property type="molecule type" value="Genomic_DNA"/>
</dbReference>
<evidence type="ECO:0000313" key="12">
    <source>
        <dbReference type="Proteomes" id="UP000321606"/>
    </source>
</evidence>
<evidence type="ECO:0000313" key="11">
    <source>
        <dbReference type="EMBL" id="BBM37204.1"/>
    </source>
</evidence>
<evidence type="ECO:0000256" key="7">
    <source>
        <dbReference type="ARBA" id="ARBA00023065"/>
    </source>
</evidence>